<reference evidence="2 3" key="1">
    <citation type="submission" date="2016-10" db="EMBL/GenBank/DDBJ databases">
        <title>Updated version of Genome Assembly of Janthinobacterium lividum ERGS5:01.</title>
        <authorList>
            <person name="Kumar R."/>
            <person name="Acharya V."/>
            <person name="Singh D."/>
        </authorList>
    </citation>
    <scope>NUCLEOTIDE SEQUENCE [LARGE SCALE GENOMIC DNA]</scope>
    <source>
        <strain evidence="2 3">ERGS5:01</strain>
    </source>
</reference>
<evidence type="ECO:0000256" key="1">
    <source>
        <dbReference type="SAM" id="SignalP"/>
    </source>
</evidence>
<organism evidence="2 3">
    <name type="scientific">Janthinobacterium lividum</name>
    <dbReference type="NCBI Taxonomy" id="29581"/>
    <lineage>
        <taxon>Bacteria</taxon>
        <taxon>Pseudomonadati</taxon>
        <taxon>Pseudomonadota</taxon>
        <taxon>Betaproteobacteria</taxon>
        <taxon>Burkholderiales</taxon>
        <taxon>Oxalobacteraceae</taxon>
        <taxon>Janthinobacterium</taxon>
    </lineage>
</organism>
<gene>
    <name evidence="2" type="ORF">BA896_010100</name>
</gene>
<dbReference type="Pfam" id="PF13852">
    <property type="entry name" value="DUF4197"/>
    <property type="match status" value="1"/>
</dbReference>
<dbReference type="InterPro" id="IPR025245">
    <property type="entry name" value="DUF4197"/>
</dbReference>
<dbReference type="AlphaFoldDB" id="A0A1E8PS85"/>
<name>A0A1E8PS85_9BURK</name>
<protein>
    <recommendedName>
        <fullName evidence="4">DUF4197 domain-containing protein</fullName>
    </recommendedName>
</protein>
<sequence>MRLIPFPFPFPGRPAVILCALALLSSGASAANVFDALSNKDASNGLKAALETGSAAAVSKLGVENGFLHNDKVKIKLPGILEQAQPLLKMTGRGQQLDDLVVAMNRAAESAVPMAKPLLLDAVKSMSVSDAKNILSGGDTSVTDFFRQKTSAPLAVKFMPIVKSVTDRSGLASKYNSTMSQIGKTGLVPPQQSTVEAYVTDRAIDGLYLMIGEEEKAIRSNPLAYGSKIIGKVFGSLK</sequence>
<comment type="caution">
    <text evidence="2">The sequence shown here is derived from an EMBL/GenBank/DDBJ whole genome shotgun (WGS) entry which is preliminary data.</text>
</comment>
<dbReference type="Proteomes" id="UP000092634">
    <property type="component" value="Unassembled WGS sequence"/>
</dbReference>
<evidence type="ECO:0000313" key="3">
    <source>
        <dbReference type="Proteomes" id="UP000092634"/>
    </source>
</evidence>
<evidence type="ECO:0000313" key="2">
    <source>
        <dbReference type="EMBL" id="OFJ49173.1"/>
    </source>
</evidence>
<keyword evidence="1" id="KW-0732">Signal</keyword>
<feature type="signal peptide" evidence="1">
    <location>
        <begin position="1"/>
        <end position="30"/>
    </location>
</feature>
<dbReference type="EMBL" id="MAQB02000001">
    <property type="protein sequence ID" value="OFJ49173.1"/>
    <property type="molecule type" value="Genomic_DNA"/>
</dbReference>
<evidence type="ECO:0008006" key="4">
    <source>
        <dbReference type="Google" id="ProtNLM"/>
    </source>
</evidence>
<feature type="chain" id="PRO_5009214622" description="DUF4197 domain-containing protein" evidence="1">
    <location>
        <begin position="31"/>
        <end position="238"/>
    </location>
</feature>
<proteinExistence type="predicted"/>
<accession>A0A1E8PS85</accession>